<feature type="transmembrane region" description="Helical" evidence="2">
    <location>
        <begin position="204"/>
        <end position="223"/>
    </location>
</feature>
<name>A0AA36ENC9_LACSI</name>
<proteinExistence type="predicted"/>
<keyword evidence="2" id="KW-1133">Transmembrane helix</keyword>
<dbReference type="PANTHER" id="PTHR34274">
    <property type="entry name" value="TRANSMEMBRANE PROTEIN"/>
    <property type="match status" value="1"/>
</dbReference>
<evidence type="ECO:0000313" key="5">
    <source>
        <dbReference type="Proteomes" id="UP001177003"/>
    </source>
</evidence>
<organism evidence="4 5">
    <name type="scientific">Lactuca saligna</name>
    <name type="common">Willowleaf lettuce</name>
    <dbReference type="NCBI Taxonomy" id="75948"/>
    <lineage>
        <taxon>Eukaryota</taxon>
        <taxon>Viridiplantae</taxon>
        <taxon>Streptophyta</taxon>
        <taxon>Embryophyta</taxon>
        <taxon>Tracheophyta</taxon>
        <taxon>Spermatophyta</taxon>
        <taxon>Magnoliopsida</taxon>
        <taxon>eudicotyledons</taxon>
        <taxon>Gunneridae</taxon>
        <taxon>Pentapetalae</taxon>
        <taxon>asterids</taxon>
        <taxon>campanulids</taxon>
        <taxon>Asterales</taxon>
        <taxon>Asteraceae</taxon>
        <taxon>Cichorioideae</taxon>
        <taxon>Cichorieae</taxon>
        <taxon>Lactucinae</taxon>
        <taxon>Lactuca</taxon>
    </lineage>
</organism>
<sequence length="287" mass="33088">MFEWSEKTKRRVDPNPKSSSPSEVSKPKPKIVVVSLPFFLMCIWMSHNHHHCRYNITISSNLKFRMKVTIVRFHATLGFSGIDDDDDGSQHKWFKHTCSDDDSTRSLSSTRRRIQMSMEVASTLMVGIKDRSLIRVLVIHHHFGVVEGFCSICLIYSVVALSCGTLMMFYSHEVFAFSHGNETAIKLLGSTPHDQLLIKTSDSFSGLLLFAVGILLFMVAFVKDRDFQSFFAKGCVLLHIAMAVWRIYFERKLEELGRDWLRLVLGDFVLALSWVLFLVYSWREKYD</sequence>
<feature type="compositionally biased region" description="Basic and acidic residues" evidence="1">
    <location>
        <begin position="1"/>
        <end position="14"/>
    </location>
</feature>
<gene>
    <name evidence="4" type="ORF">LSALG_LOCUS42148</name>
</gene>
<reference evidence="4" key="1">
    <citation type="submission" date="2023-04" db="EMBL/GenBank/DDBJ databases">
        <authorList>
            <person name="Vijverberg K."/>
            <person name="Xiong W."/>
            <person name="Schranz E."/>
        </authorList>
    </citation>
    <scope>NUCLEOTIDE SEQUENCE</scope>
</reference>
<dbReference type="Pfam" id="PF25266">
    <property type="entry name" value="DUF7865"/>
    <property type="match status" value="1"/>
</dbReference>
<keyword evidence="2" id="KW-0812">Transmembrane</keyword>
<feature type="transmembrane region" description="Helical" evidence="2">
    <location>
        <begin position="260"/>
        <end position="282"/>
    </location>
</feature>
<dbReference type="EMBL" id="OX465085">
    <property type="protein sequence ID" value="CAI9303731.1"/>
    <property type="molecule type" value="Genomic_DNA"/>
</dbReference>
<evidence type="ECO:0000259" key="3">
    <source>
        <dbReference type="Pfam" id="PF25266"/>
    </source>
</evidence>
<evidence type="ECO:0000313" key="4">
    <source>
        <dbReference type="EMBL" id="CAI9303731.1"/>
    </source>
</evidence>
<dbReference type="PANTHER" id="PTHR34274:SF5">
    <property type="entry name" value="TRANSMEMBRANE PROTEIN"/>
    <property type="match status" value="1"/>
</dbReference>
<feature type="domain" description="DUF7865" evidence="3">
    <location>
        <begin position="147"/>
        <end position="275"/>
    </location>
</feature>
<dbReference type="InterPro" id="IPR057187">
    <property type="entry name" value="DUF7865"/>
</dbReference>
<feature type="region of interest" description="Disordered" evidence="1">
    <location>
        <begin position="1"/>
        <end position="26"/>
    </location>
</feature>
<accession>A0AA36ENC9</accession>
<feature type="transmembrane region" description="Helical" evidence="2">
    <location>
        <begin position="145"/>
        <end position="170"/>
    </location>
</feature>
<evidence type="ECO:0000256" key="1">
    <source>
        <dbReference type="SAM" id="MobiDB-lite"/>
    </source>
</evidence>
<feature type="transmembrane region" description="Helical" evidence="2">
    <location>
        <begin position="230"/>
        <end position="248"/>
    </location>
</feature>
<dbReference type="Proteomes" id="UP001177003">
    <property type="component" value="Chromosome 9"/>
</dbReference>
<dbReference type="AlphaFoldDB" id="A0AA36ENC9"/>
<keyword evidence="5" id="KW-1185">Reference proteome</keyword>
<protein>
    <recommendedName>
        <fullName evidence="3">DUF7865 domain-containing protein</fullName>
    </recommendedName>
</protein>
<feature type="compositionally biased region" description="Low complexity" evidence="1">
    <location>
        <begin position="16"/>
        <end position="26"/>
    </location>
</feature>
<keyword evidence="2" id="KW-0472">Membrane</keyword>
<evidence type="ECO:0000256" key="2">
    <source>
        <dbReference type="SAM" id="Phobius"/>
    </source>
</evidence>